<reference evidence="2 3" key="1">
    <citation type="submission" date="2024-09" db="EMBL/GenBank/DDBJ databases">
        <authorList>
            <person name="Sun Q."/>
            <person name="Mori K."/>
        </authorList>
    </citation>
    <scope>NUCLEOTIDE SEQUENCE [LARGE SCALE GENOMIC DNA]</scope>
    <source>
        <strain evidence="2 3">CCM 7957</strain>
    </source>
</reference>
<keyword evidence="1" id="KW-1133">Transmembrane helix</keyword>
<dbReference type="Proteomes" id="UP001589783">
    <property type="component" value="Unassembled WGS sequence"/>
</dbReference>
<keyword evidence="1" id="KW-0812">Transmembrane</keyword>
<dbReference type="RefSeq" id="WP_382365859.1">
    <property type="nucleotide sequence ID" value="NZ_JBHLWV010000028.1"/>
</dbReference>
<feature type="transmembrane region" description="Helical" evidence="1">
    <location>
        <begin position="54"/>
        <end position="71"/>
    </location>
</feature>
<organism evidence="2 3">
    <name type="scientific">Gordonia phosphorivorans</name>
    <dbReference type="NCBI Taxonomy" id="1056982"/>
    <lineage>
        <taxon>Bacteria</taxon>
        <taxon>Bacillati</taxon>
        <taxon>Actinomycetota</taxon>
        <taxon>Actinomycetes</taxon>
        <taxon>Mycobacteriales</taxon>
        <taxon>Gordoniaceae</taxon>
        <taxon>Gordonia</taxon>
    </lineage>
</organism>
<dbReference type="EMBL" id="JBHLWV010000028">
    <property type="protein sequence ID" value="MFC0316301.1"/>
    <property type="molecule type" value="Genomic_DNA"/>
</dbReference>
<keyword evidence="1" id="KW-0472">Membrane</keyword>
<accession>A0ABV6HC69</accession>
<feature type="transmembrane region" description="Helical" evidence="1">
    <location>
        <begin position="83"/>
        <end position="101"/>
    </location>
</feature>
<keyword evidence="3" id="KW-1185">Reference proteome</keyword>
<name>A0ABV6HC69_9ACTN</name>
<comment type="caution">
    <text evidence="2">The sequence shown here is derived from an EMBL/GenBank/DDBJ whole genome shotgun (WGS) entry which is preliminary data.</text>
</comment>
<proteinExistence type="predicted"/>
<evidence type="ECO:0000313" key="3">
    <source>
        <dbReference type="Proteomes" id="UP001589783"/>
    </source>
</evidence>
<sequence>MTDQTVTYQPDPSTRPPQVRWAFRLWLGSGALLLALGAYLLIASLFDAGWHLDRIAIEILVMLLGLTYISLSRKACSGAQWRGSLAALTSVVAVMLLVLTIGFQSGLLAAVFAASVVGLGATILAYRPVANAWFTGKHTDPQ</sequence>
<evidence type="ECO:0000256" key="1">
    <source>
        <dbReference type="SAM" id="Phobius"/>
    </source>
</evidence>
<gene>
    <name evidence="2" type="ORF">ACFFJD_15755</name>
</gene>
<feature type="transmembrane region" description="Helical" evidence="1">
    <location>
        <begin position="107"/>
        <end position="126"/>
    </location>
</feature>
<feature type="transmembrane region" description="Helical" evidence="1">
    <location>
        <begin position="21"/>
        <end position="42"/>
    </location>
</feature>
<protein>
    <submittedName>
        <fullName evidence="2">Uncharacterized protein</fullName>
    </submittedName>
</protein>
<evidence type="ECO:0000313" key="2">
    <source>
        <dbReference type="EMBL" id="MFC0316301.1"/>
    </source>
</evidence>